<keyword evidence="3" id="KW-1185">Reference proteome</keyword>
<dbReference type="Proteomes" id="UP000623440">
    <property type="component" value="Unassembled WGS sequence"/>
</dbReference>
<evidence type="ECO:0000313" key="2">
    <source>
        <dbReference type="EMBL" id="MBD2535504.1"/>
    </source>
</evidence>
<dbReference type="EMBL" id="JACJSI010000285">
    <property type="protein sequence ID" value="MBD2535504.1"/>
    <property type="molecule type" value="Genomic_DNA"/>
</dbReference>
<dbReference type="Pfam" id="PF06051">
    <property type="entry name" value="DUF928"/>
    <property type="match status" value="1"/>
</dbReference>
<sequence>MIRKKLLIQRIQRTCTISWLILSATSHLQSVQAQLTNSIENPVKNSDFQSFQQPTLPRNGAPTGRRRAGAGRNPECPSSLTRLTALIPGNGEKSVLASTVAENPTFWFYVPELPETTRSAEFVLQAVSGKNVENAYRTPLTLSGNSGVISITLPAQAQYLLKTGKKYHWYFHIYCSDPQKTPDNFYVDGFVEKQLLTQALTSQLKAAQLREYIAYKANNIWYDAVTNLGELRRANPQNTAINKDWVDLLNAIGLQDIAKEPILQHYNLEN</sequence>
<accession>A0ABR8E1P3</accession>
<gene>
    <name evidence="2" type="ORF">H6G97_41385</name>
</gene>
<name>A0ABR8E1P3_9NOSO</name>
<dbReference type="InterPro" id="IPR010328">
    <property type="entry name" value="DUF928"/>
</dbReference>
<proteinExistence type="predicted"/>
<organism evidence="2 3">
    <name type="scientific">Nostoc flagelliforme FACHB-838</name>
    <dbReference type="NCBI Taxonomy" id="2692904"/>
    <lineage>
        <taxon>Bacteria</taxon>
        <taxon>Bacillati</taxon>
        <taxon>Cyanobacteriota</taxon>
        <taxon>Cyanophyceae</taxon>
        <taxon>Nostocales</taxon>
        <taxon>Nostocaceae</taxon>
        <taxon>Nostoc</taxon>
    </lineage>
</organism>
<evidence type="ECO:0000256" key="1">
    <source>
        <dbReference type="SAM" id="MobiDB-lite"/>
    </source>
</evidence>
<feature type="compositionally biased region" description="Polar residues" evidence="1">
    <location>
        <begin position="44"/>
        <end position="56"/>
    </location>
</feature>
<feature type="region of interest" description="Disordered" evidence="1">
    <location>
        <begin position="44"/>
        <end position="75"/>
    </location>
</feature>
<evidence type="ECO:0000313" key="3">
    <source>
        <dbReference type="Proteomes" id="UP000623440"/>
    </source>
</evidence>
<reference evidence="2 3" key="1">
    <citation type="journal article" date="2020" name="ISME J.">
        <title>Comparative genomics reveals insights into cyanobacterial evolution and habitat adaptation.</title>
        <authorList>
            <person name="Chen M.Y."/>
            <person name="Teng W.K."/>
            <person name="Zhao L."/>
            <person name="Hu C.X."/>
            <person name="Zhou Y.K."/>
            <person name="Han B.P."/>
            <person name="Song L.R."/>
            <person name="Shu W.S."/>
        </authorList>
    </citation>
    <scope>NUCLEOTIDE SEQUENCE [LARGE SCALE GENOMIC DNA]</scope>
    <source>
        <strain evidence="2 3">FACHB-838</strain>
    </source>
</reference>
<dbReference type="RefSeq" id="WP_190946326.1">
    <property type="nucleotide sequence ID" value="NZ_JACJSI010000285.1"/>
</dbReference>
<protein>
    <submittedName>
        <fullName evidence="2">DUF928 domain-containing protein</fullName>
    </submittedName>
</protein>
<comment type="caution">
    <text evidence="2">The sequence shown here is derived from an EMBL/GenBank/DDBJ whole genome shotgun (WGS) entry which is preliminary data.</text>
</comment>